<dbReference type="GO" id="GO:0006412">
    <property type="term" value="P:translation"/>
    <property type="evidence" value="ECO:0007669"/>
    <property type="project" value="UniProtKB-UniRule"/>
</dbReference>
<dbReference type="GO" id="GO:0003735">
    <property type="term" value="F:structural constituent of ribosome"/>
    <property type="evidence" value="ECO:0007669"/>
    <property type="project" value="InterPro"/>
</dbReference>
<reference evidence="8" key="1">
    <citation type="journal article" date="2020" name="mSystems">
        <title>Genome- and Community-Level Interaction Insights into Carbon Utilization and Element Cycling Functions of Hydrothermarchaeota in Hydrothermal Sediment.</title>
        <authorList>
            <person name="Zhou Z."/>
            <person name="Liu Y."/>
            <person name="Xu W."/>
            <person name="Pan J."/>
            <person name="Luo Z.H."/>
            <person name="Li M."/>
        </authorList>
    </citation>
    <scope>NUCLEOTIDE SEQUENCE [LARGE SCALE GENOMIC DNA]</scope>
    <source>
        <strain evidence="8">SpSt-774</strain>
    </source>
</reference>
<keyword evidence="2 5" id="KW-0689">Ribosomal protein</keyword>
<gene>
    <name evidence="5" type="primary">rpmI</name>
    <name evidence="8" type="ORF">ENV60_05260</name>
</gene>
<feature type="region of interest" description="Disordered" evidence="7">
    <location>
        <begin position="1"/>
        <end position="61"/>
    </location>
</feature>
<evidence type="ECO:0000256" key="1">
    <source>
        <dbReference type="ARBA" id="ARBA00006598"/>
    </source>
</evidence>
<dbReference type="EMBL" id="DTGZ01000097">
    <property type="protein sequence ID" value="HGV97687.1"/>
    <property type="molecule type" value="Genomic_DNA"/>
</dbReference>
<protein>
    <recommendedName>
        <fullName evidence="4 5">Large ribosomal subunit protein bL35</fullName>
    </recommendedName>
</protein>
<dbReference type="FunFam" id="4.10.410.60:FF:000001">
    <property type="entry name" value="50S ribosomal protein L35"/>
    <property type="match status" value="1"/>
</dbReference>
<evidence type="ECO:0000256" key="7">
    <source>
        <dbReference type="SAM" id="MobiDB-lite"/>
    </source>
</evidence>
<evidence type="ECO:0000256" key="4">
    <source>
        <dbReference type="ARBA" id="ARBA00071664"/>
    </source>
</evidence>
<dbReference type="InterPro" id="IPR037229">
    <property type="entry name" value="Ribosomal_bL35_sf"/>
</dbReference>
<dbReference type="SUPFAM" id="SSF143034">
    <property type="entry name" value="L35p-like"/>
    <property type="match status" value="1"/>
</dbReference>
<evidence type="ECO:0000256" key="6">
    <source>
        <dbReference type="RuleBase" id="RU000568"/>
    </source>
</evidence>
<evidence type="ECO:0000256" key="5">
    <source>
        <dbReference type="HAMAP-Rule" id="MF_00514"/>
    </source>
</evidence>
<organism evidence="8">
    <name type="scientific">candidate division WOR-3 bacterium</name>
    <dbReference type="NCBI Taxonomy" id="2052148"/>
    <lineage>
        <taxon>Bacteria</taxon>
        <taxon>Bacteria division WOR-3</taxon>
    </lineage>
</organism>
<feature type="compositionally biased region" description="Basic residues" evidence="7">
    <location>
        <begin position="1"/>
        <end position="29"/>
    </location>
</feature>
<dbReference type="InterPro" id="IPR021137">
    <property type="entry name" value="Ribosomal_bL35-like"/>
</dbReference>
<dbReference type="InterPro" id="IPR001706">
    <property type="entry name" value="Ribosomal_bL35"/>
</dbReference>
<keyword evidence="3 5" id="KW-0687">Ribonucleoprotein</keyword>
<feature type="compositionally biased region" description="Basic residues" evidence="7">
    <location>
        <begin position="36"/>
        <end position="45"/>
    </location>
</feature>
<proteinExistence type="inferred from homology"/>
<dbReference type="Gene3D" id="4.10.410.60">
    <property type="match status" value="1"/>
</dbReference>
<dbReference type="AlphaFoldDB" id="A0A7C4TBL5"/>
<comment type="similarity">
    <text evidence="1 5 6">Belongs to the bacterial ribosomal protein bL35 family.</text>
</comment>
<dbReference type="NCBIfam" id="TIGR00001">
    <property type="entry name" value="rpmI_bact"/>
    <property type="match status" value="1"/>
</dbReference>
<evidence type="ECO:0000256" key="2">
    <source>
        <dbReference type="ARBA" id="ARBA00022980"/>
    </source>
</evidence>
<evidence type="ECO:0000313" key="8">
    <source>
        <dbReference type="EMBL" id="HGV97687.1"/>
    </source>
</evidence>
<dbReference type="PRINTS" id="PR00064">
    <property type="entry name" value="RIBOSOMALL35"/>
</dbReference>
<dbReference type="HAMAP" id="MF_00514">
    <property type="entry name" value="Ribosomal_bL35"/>
    <property type="match status" value="1"/>
</dbReference>
<sequence length="61" mass="7157">MAKLKTKRGWKKRIKIRKSGKVSRRRAGLRHLLSSKSRKRKRRLSKPVSLSKADLSRIKGF</sequence>
<comment type="caution">
    <text evidence="8">The sequence shown here is derived from an EMBL/GenBank/DDBJ whole genome shotgun (WGS) entry which is preliminary data.</text>
</comment>
<dbReference type="Pfam" id="PF01632">
    <property type="entry name" value="Ribosomal_L35p"/>
    <property type="match status" value="1"/>
</dbReference>
<name>A0A7C4TBL5_UNCW3</name>
<accession>A0A7C4TBL5</accession>
<dbReference type="PANTHER" id="PTHR33343">
    <property type="entry name" value="54S RIBOSOMAL PROTEIN BL35M"/>
    <property type="match status" value="1"/>
</dbReference>
<dbReference type="PANTHER" id="PTHR33343:SF1">
    <property type="entry name" value="LARGE RIBOSOMAL SUBUNIT PROTEIN BL35M"/>
    <property type="match status" value="1"/>
</dbReference>
<dbReference type="GO" id="GO:0015934">
    <property type="term" value="C:large ribosomal subunit"/>
    <property type="evidence" value="ECO:0007669"/>
    <property type="project" value="TreeGrafter"/>
</dbReference>
<evidence type="ECO:0000256" key="3">
    <source>
        <dbReference type="ARBA" id="ARBA00023274"/>
    </source>
</evidence>